<sequence length="95" mass="11100">MMQTRISALQAAVDRIRTKIVDPYNKIVARITQLARLQRLLLAERCQQSVRELFLLAFHQKTLPAIFHCFSVNNILPVYCSVLYLCLTYHEHQTL</sequence>
<protein>
    <submittedName>
        <fullName evidence="2">Conserved oligomeric Golgi complex subunit 5-like</fullName>
    </submittedName>
</protein>
<dbReference type="KEGG" id="ncc:104943425"/>
<evidence type="ECO:0000313" key="1">
    <source>
        <dbReference type="Proteomes" id="UP000504611"/>
    </source>
</evidence>
<keyword evidence="1" id="KW-1185">Reference proteome</keyword>
<name>A0A6I9MRS6_9TELE</name>
<dbReference type="GeneID" id="104943425"/>
<dbReference type="RefSeq" id="XP_010767112.1">
    <property type="nucleotide sequence ID" value="XM_010768810.1"/>
</dbReference>
<reference evidence="2" key="1">
    <citation type="submission" date="2025-08" db="UniProtKB">
        <authorList>
            <consortium name="RefSeq"/>
        </authorList>
    </citation>
    <scope>IDENTIFICATION</scope>
    <source>
        <tissue evidence="2">Muscle</tissue>
    </source>
</reference>
<dbReference type="AlphaFoldDB" id="A0A6I9MRS6"/>
<dbReference type="OrthoDB" id="18786at2759"/>
<proteinExistence type="predicted"/>
<evidence type="ECO:0000313" key="2">
    <source>
        <dbReference type="RefSeq" id="XP_010767112.1"/>
    </source>
</evidence>
<gene>
    <name evidence="2" type="primary">LOC104943425</name>
</gene>
<accession>A0A6I9MRS6</accession>
<dbReference type="Proteomes" id="UP000504611">
    <property type="component" value="Unplaced"/>
</dbReference>
<organism evidence="1 2">
    <name type="scientific">Notothenia coriiceps</name>
    <name type="common">black rockcod</name>
    <dbReference type="NCBI Taxonomy" id="8208"/>
    <lineage>
        <taxon>Eukaryota</taxon>
        <taxon>Metazoa</taxon>
        <taxon>Chordata</taxon>
        <taxon>Craniata</taxon>
        <taxon>Vertebrata</taxon>
        <taxon>Euteleostomi</taxon>
        <taxon>Actinopterygii</taxon>
        <taxon>Neopterygii</taxon>
        <taxon>Teleostei</taxon>
        <taxon>Neoteleostei</taxon>
        <taxon>Acanthomorphata</taxon>
        <taxon>Eupercaria</taxon>
        <taxon>Perciformes</taxon>
        <taxon>Notothenioidei</taxon>
        <taxon>Nototheniidae</taxon>
        <taxon>Notothenia</taxon>
    </lineage>
</organism>